<accession>K0TAP4</accession>
<feature type="region of interest" description="Disordered" evidence="7">
    <location>
        <begin position="1041"/>
        <end position="1104"/>
    </location>
</feature>
<keyword evidence="4" id="KW-0677">Repeat</keyword>
<feature type="region of interest" description="Disordered" evidence="7">
    <location>
        <begin position="790"/>
        <end position="821"/>
    </location>
</feature>
<dbReference type="PANTHER" id="PTHR44826">
    <property type="entry name" value="SPORE COAT PROTEIN SP85"/>
    <property type="match status" value="1"/>
</dbReference>
<dbReference type="InterPro" id="IPR005046">
    <property type="entry name" value="DUF285"/>
</dbReference>
<sequence length="1608" mass="174986">SSPIEIDPGPDKASSRRLVEGRDSRHVVRDDLHGSRTRFVQSDKQSEFYGSDMQGIPTPSTGQDQQYVSRELQSTSTSYCAMAAVFDLESLRPQKSLKIDVEVSVAYDADGSIASHSNAEVGTSAYHEGATAKVYKEVGTGYCGDSDGQLFPSINFMGVATLEDCLLKCRSLDNTNTQVGFKRTPSASGRHCDCLYTATDYLPADTKGGTRHENPGTGHAVTLANSNADWRCYRFQPPEGDGCDMGCLEERCLNQSTDWCGGYLWDSVAQRGTLVMNGHIKPSVMDSSLEYYQRPVYDRLGGSCQSTTRLCEAYADGILCTSSNWNVATCIAMSDTLPDTCSGTLDSSGAPINEWYYDFTLDYADSSHNERLIKAIEMCDKEVLCVGFNWNHGTGSSRHRASFRYQISSTVSNSNNKCYLKPPVRYTYDKNSGQCSGEELCAGESSSSIPICDSTDESGWTKFGCDNVCLEKKCYREPLCAGYTQEGNRGKFMKTITGATTNSFRNCYSKPSGIIEGLGAGFGSCMECPPSSRPSSLPSNSIFPSITISPTTGPKFPSLQPSKSPSEQPSYNPTSSVLPSFSGMPSSQPSESPSISKEPSSMPSTSPSETPSISTSPSNSLAPSAPYVMTDETVVEAVRSWLDDEVNATFSFGHISRWDVSAVTKFDRLFQDTHFNDDISSWDTGSATSMIGMFKNTSDFDQNITGWDVSSMVDFSEAFESSVRFNQDLKDWDVTANGINFKQTFKNASLFDQMLCWTWHEHVYLLETFMGTACDLAGLDCNACQPSSKPSMMPSISTSPSLSLEPSLLPSQEPSDVPTNYPTMRPTDFFTEECLAIVNRTPGTSHSFTMDYVLEIDLCEDPSLNSTETDALQGVVFDFLNAGASEACQDNLNFMLVSLEDFSAGGSCTEGSGSNDLSVLTFSVEGLGKNCMPFALPTFSGGSDSGDASTERKLTNYLQSLLLEVGFDDVSSVSPPEGISITSETEYQAFEVPEGADPDGGDCTPKELEICCDAEKLKQYNIDQLLICMAMGCGRDLCPTARPSAQPSSLPSESQKPSSVPSQQPSSSQQPSGSPSTSPSESPSLEPSVSETPTEFYQPSSLPSTSIAPSAVPTLSPILPLHFDGVVEFSDTDLSALSQEENDLFTELFEDAIESFANSTSDDVFESTATVTSILSKTAISRRKLQNSNGDDGIVINYSLDVSTNCESGCPDNGEGIRQSIEDSLGSSIEESLVETMQGHSTSIDNALRLSTATAFAESNELSTSAGTSLPMSTTTTVTTGTSLPMNGVSPDHSSDYYPDWIGNSGTCLNDGEAPSYMMNNREWLESSLHDCCYRYFNYDMSTCLGDFGEVSATTGRWFPDWKNHESTCSNSTVDLPSYMRANLDSWTHPTLHDCCKSRFDWAYYDCMKAGGQITSGFMKWRVSWSELVCMQDCPRDSGPTCGGLVNTWDNDYLFDDSLTCCQEMLPWLSPLACDAQSRGVTLKGSSEYYVNYALEKCVKNCERNLEGQDCGGIATDKWRPMFSSRSECCDEALWWVEKRDCMYEDFLSFDRYMGISMCIPSRLRTNFVRRGVQLPSSRMGPGLESQISVGMASASASGEGGLSSISS</sequence>
<feature type="compositionally biased region" description="Low complexity" evidence="7">
    <location>
        <begin position="790"/>
        <end position="815"/>
    </location>
</feature>
<feature type="compositionally biased region" description="Low complexity" evidence="7">
    <location>
        <begin position="1047"/>
        <end position="1095"/>
    </location>
</feature>
<feature type="compositionally biased region" description="Low complexity" evidence="7">
    <location>
        <begin position="579"/>
        <end position="625"/>
    </location>
</feature>
<evidence type="ECO:0000256" key="2">
    <source>
        <dbReference type="ARBA" id="ARBA00021911"/>
    </source>
</evidence>
<feature type="compositionally biased region" description="Basic and acidic residues" evidence="7">
    <location>
        <begin position="9"/>
        <end position="34"/>
    </location>
</feature>
<organism evidence="8 9">
    <name type="scientific">Thalassiosira oceanica</name>
    <name type="common">Marine diatom</name>
    <dbReference type="NCBI Taxonomy" id="159749"/>
    <lineage>
        <taxon>Eukaryota</taxon>
        <taxon>Sar</taxon>
        <taxon>Stramenopiles</taxon>
        <taxon>Ochrophyta</taxon>
        <taxon>Bacillariophyta</taxon>
        <taxon>Coscinodiscophyceae</taxon>
        <taxon>Thalassiosirophycidae</taxon>
        <taxon>Thalassiosirales</taxon>
        <taxon>Thalassiosiraceae</taxon>
        <taxon>Thalassiosira</taxon>
    </lineage>
</organism>
<protein>
    <recommendedName>
        <fullName evidence="2">Circumsporozoite protein</fullName>
    </recommendedName>
</protein>
<evidence type="ECO:0000256" key="7">
    <source>
        <dbReference type="SAM" id="MobiDB-lite"/>
    </source>
</evidence>
<evidence type="ECO:0000256" key="3">
    <source>
        <dbReference type="ARBA" id="ARBA00022522"/>
    </source>
</evidence>
<feature type="region of interest" description="Disordered" evidence="7">
    <location>
        <begin position="533"/>
        <end position="625"/>
    </location>
</feature>
<evidence type="ECO:0000256" key="4">
    <source>
        <dbReference type="ARBA" id="ARBA00022737"/>
    </source>
</evidence>
<keyword evidence="3" id="KW-0748">Sporozoite</keyword>
<evidence type="ECO:0000256" key="6">
    <source>
        <dbReference type="ARBA" id="ARBA00045806"/>
    </source>
</evidence>
<feature type="region of interest" description="Disordered" evidence="7">
    <location>
        <begin position="1"/>
        <end position="65"/>
    </location>
</feature>
<dbReference type="Proteomes" id="UP000266841">
    <property type="component" value="Unassembled WGS sequence"/>
</dbReference>
<evidence type="ECO:0000313" key="9">
    <source>
        <dbReference type="Proteomes" id="UP000266841"/>
    </source>
</evidence>
<comment type="function">
    <text evidence="6">Essential sporozoite protein. In the mosquito vector, required for sporozoite development in the oocyst, migration through the vector hemolymph and entry into the vector salivary glands. In the vertebrate host, required for sporozoite migration through the host dermis and infection of host hepatocytes. Binds to highly sulfated heparan sulfate proteoglycans (HSPGs) on the surface of host hepatocytes.</text>
</comment>
<feature type="non-terminal residue" evidence="8">
    <location>
        <position position="1"/>
    </location>
</feature>
<dbReference type="EMBL" id="AGNL01002717">
    <property type="protein sequence ID" value="EJK75798.1"/>
    <property type="molecule type" value="Genomic_DNA"/>
</dbReference>
<proteinExistence type="inferred from homology"/>
<comment type="caution">
    <text evidence="8">The sequence shown here is derived from an EMBL/GenBank/DDBJ whole genome shotgun (WGS) entry which is preliminary data.</text>
</comment>
<feature type="compositionally biased region" description="Polar residues" evidence="7">
    <location>
        <begin position="542"/>
        <end position="552"/>
    </location>
</feature>
<comment type="similarity">
    <text evidence="1">Belongs to the plasmodium circumsporozoite protein family.</text>
</comment>
<name>K0TAP4_THAOC</name>
<keyword evidence="9" id="KW-1185">Reference proteome</keyword>
<gene>
    <name evidence="8" type="ORF">THAOC_02469</name>
</gene>
<dbReference type="PANTHER" id="PTHR44826:SF3">
    <property type="entry name" value="SPORE COAT PROTEIN SP85"/>
    <property type="match status" value="1"/>
</dbReference>
<evidence type="ECO:0000256" key="1">
    <source>
        <dbReference type="ARBA" id="ARBA00006241"/>
    </source>
</evidence>
<comment type="function">
    <text evidence="5">In the vertebrate host, binds to highly sulfated heparan sulfate proteoglycans (HSPGs) on the surface of host hepatocytes and is required for sporozoite invasion of the host hepatocytes.</text>
</comment>
<evidence type="ECO:0000313" key="8">
    <source>
        <dbReference type="EMBL" id="EJK75798.1"/>
    </source>
</evidence>
<evidence type="ECO:0000256" key="5">
    <source>
        <dbReference type="ARBA" id="ARBA00033726"/>
    </source>
</evidence>
<dbReference type="InterPro" id="IPR051860">
    <property type="entry name" value="Plasmodium_CSP_Invasion"/>
</dbReference>
<feature type="compositionally biased region" description="Polar residues" evidence="7">
    <location>
        <begin position="559"/>
        <end position="578"/>
    </location>
</feature>
<dbReference type="Pfam" id="PF03382">
    <property type="entry name" value="DUF285"/>
    <property type="match status" value="1"/>
</dbReference>
<reference evidence="8 9" key="1">
    <citation type="journal article" date="2012" name="Genome Biol.">
        <title>Genome and low-iron response of an oceanic diatom adapted to chronic iron limitation.</title>
        <authorList>
            <person name="Lommer M."/>
            <person name="Specht M."/>
            <person name="Roy A.S."/>
            <person name="Kraemer L."/>
            <person name="Andreson R."/>
            <person name="Gutowska M.A."/>
            <person name="Wolf J."/>
            <person name="Bergner S.V."/>
            <person name="Schilhabel M.B."/>
            <person name="Klostermeier U.C."/>
            <person name="Beiko R.G."/>
            <person name="Rosenstiel P."/>
            <person name="Hippler M."/>
            <person name="Laroche J."/>
        </authorList>
    </citation>
    <scope>NUCLEOTIDE SEQUENCE [LARGE SCALE GENOMIC DNA]</scope>
    <source>
        <strain evidence="8 9">CCMP1005</strain>
    </source>
</reference>
<feature type="region of interest" description="Disordered" evidence="7">
    <location>
        <begin position="1264"/>
        <end position="1288"/>
    </location>
</feature>
<feature type="compositionally biased region" description="Low complexity" evidence="7">
    <location>
        <begin position="1267"/>
        <end position="1286"/>
    </location>
</feature>